<keyword evidence="2 10" id="KW-0489">Methyltransferase</keyword>
<evidence type="ECO:0000256" key="4">
    <source>
        <dbReference type="ARBA" id="ARBA00022679"/>
    </source>
</evidence>
<dbReference type="EC" id="2.1.1.61" evidence="10"/>
<dbReference type="NCBIfam" id="NF033855">
    <property type="entry name" value="tRNA_MNMC2"/>
    <property type="match status" value="1"/>
</dbReference>
<evidence type="ECO:0000313" key="14">
    <source>
        <dbReference type="Proteomes" id="UP001303211"/>
    </source>
</evidence>
<comment type="similarity">
    <text evidence="10">In the N-terminal section; belongs to the methyltransferase superfamily. tRNA (mnm(5)s(2)U34)-methyltransferase family.</text>
</comment>
<comment type="similarity">
    <text evidence="10">In the C-terminal section; belongs to the DAO family.</text>
</comment>
<dbReference type="NCBIfam" id="TIGR03197">
    <property type="entry name" value="MnmC_Cterm"/>
    <property type="match status" value="1"/>
</dbReference>
<dbReference type="Gene3D" id="3.50.50.60">
    <property type="entry name" value="FAD/NAD(P)-binding domain"/>
    <property type="match status" value="1"/>
</dbReference>
<comment type="function">
    <text evidence="10">Catalyzes the last two steps in the biosynthesis of 5-methylaminomethyl-2-thiouridine (mnm(5)s(2)U) at the wobble position (U34) in tRNA. Catalyzes the FAD-dependent demodification of cmnm(5)s(2)U34 to nm(5)s(2)U34, followed by the transfer of a methyl group from S-adenosyl-L-methionine to nm(5)s(2)U34, to form mnm(5)s(2)U34.</text>
</comment>
<keyword evidence="9 10" id="KW-0511">Multifunctional enzyme</keyword>
<dbReference type="InterPro" id="IPR023032">
    <property type="entry name" value="tRNA_MAMT_biosynth_bifunc_MnmC"/>
</dbReference>
<dbReference type="EMBL" id="CP136921">
    <property type="protein sequence ID" value="WOO33436.1"/>
    <property type="molecule type" value="Genomic_DNA"/>
</dbReference>
<name>A0ABZ0J5H3_9BURK</name>
<keyword evidence="14" id="KW-1185">Reference proteome</keyword>
<sequence>MSETIAWLPDGTPYSTRFDDRYHGEQGLAQARDVFLHGCGLPAAWAGAQQWRILETGFGFGLNFLATWAAWRADPARPRLLHFVSLEAWPVSADDLLRAAQRHPELADLAQELHAQYWGLLPGIHRLWLDDGHVLLTLCIGDAQALLRQQLWEVDAVYLDGFNPQRNPAIWSPETLKAMARHCRRGTRLATWTVARSVRDALTQCGFQVEMVPGLPPKRDNLRACYDPHWQPRSSRQAPEFTQPARCLVLGAGLAGATAAASLARRGWQVTLLDAARTPAAGASGLPVGLFAPHLSPDDNLFARVSRAGVRAMLQQSGALLQAGVDWNPAGVLERRPAGELGLPAAWADGPGTDWSQAAGADHLAAAGLPLDTSACWHTRAGWVCPARLIARLLAQPGIALRPNSPVARLQHTSPSLWQVLDGTGAVLAEAELVVVAAGPASNALLAQLAGPRLPLQSVRGQMSWGLQPEPAPGLPPFAVNGGGALMAHVPCEGALAWHMGATFERDVERLPMTIAEQADAHMHNWQRLQALVPTAAATLRPAFAPGGDLRAWSGVRCTSQDRMPIVGPVDAAALPGLWISTAMGARGLTRAVLCAELLAARLMGEPLPVETKLARAMGTERL</sequence>
<evidence type="ECO:0000259" key="12">
    <source>
        <dbReference type="Pfam" id="PF05430"/>
    </source>
</evidence>
<dbReference type="InterPro" id="IPR029063">
    <property type="entry name" value="SAM-dependent_MTases_sf"/>
</dbReference>
<comment type="catalytic activity">
    <reaction evidence="10">
        <text>5-aminomethyl-2-thiouridine(34) in tRNA + S-adenosyl-L-methionine = 5-methylaminomethyl-2-thiouridine(34) in tRNA + S-adenosyl-L-homocysteine + H(+)</text>
        <dbReference type="Rhea" id="RHEA:19569"/>
        <dbReference type="Rhea" id="RHEA-COMP:10195"/>
        <dbReference type="Rhea" id="RHEA-COMP:10197"/>
        <dbReference type="ChEBI" id="CHEBI:15378"/>
        <dbReference type="ChEBI" id="CHEBI:57856"/>
        <dbReference type="ChEBI" id="CHEBI:59789"/>
        <dbReference type="ChEBI" id="CHEBI:74454"/>
        <dbReference type="ChEBI" id="CHEBI:74455"/>
        <dbReference type="EC" id="2.1.1.61"/>
    </reaction>
</comment>
<evidence type="ECO:0000256" key="9">
    <source>
        <dbReference type="ARBA" id="ARBA00023268"/>
    </source>
</evidence>
<dbReference type="GO" id="GO:0004808">
    <property type="term" value="F:tRNA (5-methylaminomethyl-2-thiouridylate)(34)-methyltransferase activity"/>
    <property type="evidence" value="ECO:0007669"/>
    <property type="project" value="UniProtKB-EC"/>
</dbReference>
<dbReference type="InterPro" id="IPR008471">
    <property type="entry name" value="MnmC-like_methylTransf"/>
</dbReference>
<dbReference type="EC" id="1.5.-.-" evidence="10"/>
<keyword evidence="8 10" id="KW-0560">Oxidoreductase</keyword>
<comment type="cofactor">
    <cofactor evidence="10">
        <name>FAD</name>
        <dbReference type="ChEBI" id="CHEBI:57692"/>
    </cofactor>
</comment>
<dbReference type="SUPFAM" id="SSF53335">
    <property type="entry name" value="S-adenosyl-L-methionine-dependent methyltransferases"/>
    <property type="match status" value="1"/>
</dbReference>
<dbReference type="Gene3D" id="3.30.9.10">
    <property type="entry name" value="D-Amino Acid Oxidase, subunit A, domain 2"/>
    <property type="match status" value="1"/>
</dbReference>
<feature type="domain" description="FAD dependent oxidoreductase" evidence="11">
    <location>
        <begin position="247"/>
        <end position="602"/>
    </location>
</feature>
<protein>
    <recommendedName>
        <fullName evidence="10">tRNA 5-methylaminomethyl-2-thiouridine biosynthesis bifunctional protein MnmC</fullName>
        <shortName evidence="10">tRNA mnm(5)s(2)U biosynthesis bifunctional protein</shortName>
    </recommendedName>
    <domain>
        <recommendedName>
            <fullName evidence="10">tRNA (mnm(5)s(2)U34)-methyltransferase</fullName>
            <ecNumber evidence="10">2.1.1.61</ecNumber>
        </recommendedName>
    </domain>
    <domain>
        <recommendedName>
            <fullName evidence="10">FAD-dependent cmnm(5)s(2)U34 oxidoreductase</fullName>
            <ecNumber evidence="10">1.5.-.-</ecNumber>
        </recommendedName>
    </domain>
</protein>
<dbReference type="SUPFAM" id="SSF51971">
    <property type="entry name" value="Nucleotide-binding domain"/>
    <property type="match status" value="1"/>
</dbReference>
<dbReference type="PANTHER" id="PTHR13847:SF283">
    <property type="entry name" value="TRNA 5-METHYLAMINOMETHYL-2-THIOURIDINE BIOSYNTHESIS BIFUNCTIONAL PROTEIN MNMC"/>
    <property type="match status" value="1"/>
</dbReference>
<dbReference type="PANTHER" id="PTHR13847">
    <property type="entry name" value="SARCOSINE DEHYDROGENASE-RELATED"/>
    <property type="match status" value="1"/>
</dbReference>
<gene>
    <name evidence="10 13" type="primary">mnmC</name>
    <name evidence="13" type="ORF">P4826_04985</name>
</gene>
<evidence type="ECO:0000256" key="10">
    <source>
        <dbReference type="HAMAP-Rule" id="MF_01102"/>
    </source>
</evidence>
<evidence type="ECO:0000256" key="7">
    <source>
        <dbReference type="ARBA" id="ARBA00022827"/>
    </source>
</evidence>
<dbReference type="Proteomes" id="UP001303211">
    <property type="component" value="Chromosome"/>
</dbReference>
<accession>A0ABZ0J5H3</accession>
<feature type="domain" description="MnmC-like methyltransferase" evidence="12">
    <location>
        <begin position="104"/>
        <end position="225"/>
    </location>
</feature>
<keyword evidence="6 10" id="KW-0819">tRNA processing</keyword>
<evidence type="ECO:0000256" key="2">
    <source>
        <dbReference type="ARBA" id="ARBA00022603"/>
    </source>
</evidence>
<dbReference type="RefSeq" id="WP_317702803.1">
    <property type="nucleotide sequence ID" value="NZ_CP136921.1"/>
</dbReference>
<evidence type="ECO:0000256" key="1">
    <source>
        <dbReference type="ARBA" id="ARBA00022490"/>
    </source>
</evidence>
<comment type="subcellular location">
    <subcellularLocation>
        <location evidence="10">Cytoplasm</location>
    </subcellularLocation>
</comment>
<dbReference type="Pfam" id="PF01266">
    <property type="entry name" value="DAO"/>
    <property type="match status" value="1"/>
</dbReference>
<reference evidence="13 14" key="1">
    <citation type="submission" date="2023-03" db="EMBL/GenBank/DDBJ databases">
        <title>Diaphorobacter basophil sp. nov., isolated from a sewage-treatment plant.</title>
        <authorList>
            <person name="Yang K."/>
        </authorList>
    </citation>
    <scope>NUCLEOTIDE SEQUENCE [LARGE SCALE GENOMIC DNA]</scope>
    <source>
        <strain evidence="13 14">Y-1</strain>
    </source>
</reference>
<evidence type="ECO:0000256" key="5">
    <source>
        <dbReference type="ARBA" id="ARBA00022691"/>
    </source>
</evidence>
<dbReference type="Gene3D" id="3.40.50.150">
    <property type="entry name" value="Vaccinia Virus protein VP39"/>
    <property type="match status" value="1"/>
</dbReference>
<proteinExistence type="inferred from homology"/>
<dbReference type="Pfam" id="PF05430">
    <property type="entry name" value="Methyltransf_30"/>
    <property type="match status" value="1"/>
</dbReference>
<feature type="region of interest" description="FAD-dependent cmnm(5)s(2)U34 oxidoreductase" evidence="10">
    <location>
        <begin position="250"/>
        <end position="623"/>
    </location>
</feature>
<dbReference type="InterPro" id="IPR047785">
    <property type="entry name" value="tRNA_MNMC2"/>
</dbReference>
<evidence type="ECO:0000259" key="11">
    <source>
        <dbReference type="Pfam" id="PF01266"/>
    </source>
</evidence>
<dbReference type="InterPro" id="IPR036188">
    <property type="entry name" value="FAD/NAD-bd_sf"/>
</dbReference>
<keyword evidence="1 10" id="KW-0963">Cytoplasm</keyword>
<organism evidence="13 14">
    <name type="scientific">Diaphorobacter limosus</name>
    <dbReference type="NCBI Taxonomy" id="3036128"/>
    <lineage>
        <taxon>Bacteria</taxon>
        <taxon>Pseudomonadati</taxon>
        <taxon>Pseudomonadota</taxon>
        <taxon>Betaproteobacteria</taxon>
        <taxon>Burkholderiales</taxon>
        <taxon>Comamonadaceae</taxon>
        <taxon>Diaphorobacter</taxon>
    </lineage>
</organism>
<keyword evidence="7 10" id="KW-0274">FAD</keyword>
<dbReference type="InterPro" id="IPR017610">
    <property type="entry name" value="tRNA_S-uridine_synth_MnmC_C"/>
</dbReference>
<evidence type="ECO:0000256" key="6">
    <source>
        <dbReference type="ARBA" id="ARBA00022694"/>
    </source>
</evidence>
<keyword evidence="4 10" id="KW-0808">Transferase</keyword>
<dbReference type="GO" id="GO:0032259">
    <property type="term" value="P:methylation"/>
    <property type="evidence" value="ECO:0007669"/>
    <property type="project" value="UniProtKB-KW"/>
</dbReference>
<evidence type="ECO:0000313" key="13">
    <source>
        <dbReference type="EMBL" id="WOO33436.1"/>
    </source>
</evidence>
<keyword evidence="3 10" id="KW-0285">Flavoprotein</keyword>
<feature type="region of interest" description="tRNA (mnm(5)s(2)U34)-methyltransferase" evidence="10">
    <location>
        <begin position="1"/>
        <end position="227"/>
    </location>
</feature>
<keyword evidence="5 10" id="KW-0949">S-adenosyl-L-methionine</keyword>
<dbReference type="InterPro" id="IPR006076">
    <property type="entry name" value="FAD-dep_OxRdtase"/>
</dbReference>
<dbReference type="HAMAP" id="MF_01102">
    <property type="entry name" value="MnmC"/>
    <property type="match status" value="1"/>
</dbReference>
<evidence type="ECO:0000256" key="3">
    <source>
        <dbReference type="ARBA" id="ARBA00022630"/>
    </source>
</evidence>
<evidence type="ECO:0000256" key="8">
    <source>
        <dbReference type="ARBA" id="ARBA00023002"/>
    </source>
</evidence>